<evidence type="ECO:0000256" key="1">
    <source>
        <dbReference type="ARBA" id="ARBA00004741"/>
    </source>
</evidence>
<dbReference type="STRING" id="483913.AN935_13660"/>
<dbReference type="EC" id="4.2.1.51" evidence="2 10"/>
<proteinExistence type="predicted"/>
<dbReference type="PROSITE" id="PS51257">
    <property type="entry name" value="PROKAR_LIPOPROTEIN"/>
    <property type="match status" value="1"/>
</dbReference>
<keyword evidence="7 10" id="KW-0456">Lyase</keyword>
<dbReference type="SUPFAM" id="SSF55021">
    <property type="entry name" value="ACT-like"/>
    <property type="match status" value="1"/>
</dbReference>
<dbReference type="InterPro" id="IPR001086">
    <property type="entry name" value="Preph_deHydtase"/>
</dbReference>
<dbReference type="PANTHER" id="PTHR21022:SF19">
    <property type="entry name" value="PREPHENATE DEHYDRATASE-RELATED"/>
    <property type="match status" value="1"/>
</dbReference>
<dbReference type="InterPro" id="IPR008242">
    <property type="entry name" value="Chor_mutase/pphenate_deHydtase"/>
</dbReference>
<dbReference type="FunFam" id="3.30.70.260:FF:000012">
    <property type="entry name" value="Prephenate dehydratase"/>
    <property type="match status" value="1"/>
</dbReference>
<dbReference type="PROSITE" id="PS51171">
    <property type="entry name" value="PREPHENATE_DEHYDR_3"/>
    <property type="match status" value="1"/>
</dbReference>
<comment type="caution">
    <text evidence="13">The sequence shown here is derived from an EMBL/GenBank/DDBJ whole genome shotgun (WGS) entry which is preliminary data.</text>
</comment>
<dbReference type="PATRIC" id="fig|1423.173.peg.213"/>
<dbReference type="Pfam" id="PF00800">
    <property type="entry name" value="PDT"/>
    <property type="match status" value="1"/>
</dbReference>
<evidence type="ECO:0000256" key="2">
    <source>
        <dbReference type="ARBA" id="ARBA00013147"/>
    </source>
</evidence>
<comment type="pathway">
    <text evidence="1 10">Amino-acid biosynthesis; L-phenylalanine biosynthesis; phenylpyruvate from prephenate: step 1/1.</text>
</comment>
<dbReference type="PROSITE" id="PS51671">
    <property type="entry name" value="ACT"/>
    <property type="match status" value="1"/>
</dbReference>
<dbReference type="InterPro" id="IPR002912">
    <property type="entry name" value="ACT_dom"/>
</dbReference>
<dbReference type="SUPFAM" id="SSF53850">
    <property type="entry name" value="Periplasmic binding protein-like II"/>
    <property type="match status" value="1"/>
</dbReference>
<evidence type="ECO:0000256" key="9">
    <source>
        <dbReference type="PIRSR" id="PIRSR001500-2"/>
    </source>
</evidence>
<comment type="catalytic activity">
    <reaction evidence="8 10">
        <text>prephenate + H(+) = 3-phenylpyruvate + CO2 + H2O</text>
        <dbReference type="Rhea" id="RHEA:21648"/>
        <dbReference type="ChEBI" id="CHEBI:15377"/>
        <dbReference type="ChEBI" id="CHEBI:15378"/>
        <dbReference type="ChEBI" id="CHEBI:16526"/>
        <dbReference type="ChEBI" id="CHEBI:18005"/>
        <dbReference type="ChEBI" id="CHEBI:29934"/>
        <dbReference type="EC" id="4.2.1.51"/>
    </reaction>
</comment>
<dbReference type="AlphaFoldDB" id="A0A0D1L463"/>
<dbReference type="InterPro" id="IPR018528">
    <property type="entry name" value="Preph_deHydtase_CS"/>
</dbReference>
<dbReference type="GO" id="GO:0009094">
    <property type="term" value="P:L-phenylalanine biosynthetic process"/>
    <property type="evidence" value="ECO:0007669"/>
    <property type="project" value="UniProtKB-UniPathway"/>
</dbReference>
<dbReference type="GO" id="GO:0004664">
    <property type="term" value="F:prephenate dehydratase activity"/>
    <property type="evidence" value="ECO:0007669"/>
    <property type="project" value="UniProtKB-UniRule"/>
</dbReference>
<dbReference type="CDD" id="cd04905">
    <property type="entry name" value="ACT_CM-PDT"/>
    <property type="match status" value="1"/>
</dbReference>
<dbReference type="NCBIfam" id="NF008865">
    <property type="entry name" value="PRK11898.1"/>
    <property type="match status" value="1"/>
</dbReference>
<evidence type="ECO:0000313" key="14">
    <source>
        <dbReference type="Proteomes" id="UP000032247"/>
    </source>
</evidence>
<dbReference type="Gene3D" id="3.30.70.260">
    <property type="match status" value="1"/>
</dbReference>
<evidence type="ECO:0000256" key="5">
    <source>
        <dbReference type="ARBA" id="ARBA00023141"/>
    </source>
</evidence>
<dbReference type="EMBL" id="JXBC01000001">
    <property type="protein sequence ID" value="KIU13092.1"/>
    <property type="molecule type" value="Genomic_DNA"/>
</dbReference>
<dbReference type="CDD" id="cd13633">
    <property type="entry name" value="PBP2_Sa-PDT_like"/>
    <property type="match status" value="1"/>
</dbReference>
<feature type="domain" description="ACT" evidence="12">
    <location>
        <begin position="204"/>
        <end position="281"/>
    </location>
</feature>
<sequence length="285" mass="31915">MKVGYLGPAATFTHLAVSSCFQNGAEHVAYRTIPECIDAAVAGEVDFAFVPLENALEGSVNLTIDYLIHEQPLPIVGEMTLPIHQHLLVHPSRENAWKELDRIYSHSHAIAQCHKFLHRHFPSVPYEYANSTGAAAKFVSEHPELNIGVIANDMAASTYELKIVKRDIQDYRDNHTRFVILSPDENISFEVNSKLSSRPKTTLMVMLPQDDQSGALHRVLSAFSWRNLNLSKIESRPTKTGLGHYFFIIDIEKAFDDVLIPGAMQELEALGCKVKLLGAYQSYQL</sequence>
<dbReference type="Pfam" id="PF01842">
    <property type="entry name" value="ACT"/>
    <property type="match status" value="1"/>
</dbReference>
<dbReference type="FunFam" id="3.40.190.10:FF:000064">
    <property type="entry name" value="Prephenate dehydratase"/>
    <property type="match status" value="1"/>
</dbReference>
<dbReference type="UniPathway" id="UPA00121">
    <property type="reaction ID" value="UER00345"/>
</dbReference>
<evidence type="ECO:0000256" key="8">
    <source>
        <dbReference type="ARBA" id="ARBA00047848"/>
    </source>
</evidence>
<name>A0A0D1L463_BACIU</name>
<dbReference type="InterPro" id="IPR045865">
    <property type="entry name" value="ACT-like_dom_sf"/>
</dbReference>
<evidence type="ECO:0000259" key="11">
    <source>
        <dbReference type="PROSITE" id="PS51171"/>
    </source>
</evidence>
<feature type="site" description="Essential for prephenate dehydratase activity" evidence="9">
    <location>
        <position position="176"/>
    </location>
</feature>
<dbReference type="PANTHER" id="PTHR21022">
    <property type="entry name" value="PREPHENATE DEHYDRATASE P PROTEIN"/>
    <property type="match status" value="1"/>
</dbReference>
<gene>
    <name evidence="10" type="primary">pheA</name>
    <name evidence="13" type="ORF">SC09_Contig17orf00248</name>
</gene>
<dbReference type="Gene3D" id="3.40.190.10">
    <property type="entry name" value="Periplasmic binding protein-like II"/>
    <property type="match status" value="2"/>
</dbReference>
<dbReference type="Proteomes" id="UP000032247">
    <property type="component" value="Unassembled WGS sequence"/>
</dbReference>
<protein>
    <recommendedName>
        <fullName evidence="3 10">Prephenate dehydratase</fullName>
        <shortName evidence="10">PDT</shortName>
        <ecNumber evidence="2 10">4.2.1.51</ecNumber>
    </recommendedName>
</protein>
<keyword evidence="5 10" id="KW-0057">Aromatic amino acid biosynthesis</keyword>
<evidence type="ECO:0000256" key="7">
    <source>
        <dbReference type="ARBA" id="ARBA00023239"/>
    </source>
</evidence>
<keyword evidence="4 10" id="KW-0028">Amino-acid biosynthesis</keyword>
<dbReference type="PIRSF" id="PIRSF001500">
    <property type="entry name" value="Chor_mut_pdt_Ppr"/>
    <property type="match status" value="1"/>
</dbReference>
<feature type="domain" description="Prephenate dehydratase" evidence="11">
    <location>
        <begin position="2"/>
        <end position="183"/>
    </location>
</feature>
<dbReference type="GO" id="GO:0005737">
    <property type="term" value="C:cytoplasm"/>
    <property type="evidence" value="ECO:0007669"/>
    <property type="project" value="TreeGrafter"/>
</dbReference>
<dbReference type="PROSITE" id="PS00858">
    <property type="entry name" value="PREPHENATE_DEHYDR_2"/>
    <property type="match status" value="1"/>
</dbReference>
<accession>A0A0D1L463</accession>
<organism evidence="13 14">
    <name type="scientific">Bacillus subtilis</name>
    <dbReference type="NCBI Taxonomy" id="1423"/>
    <lineage>
        <taxon>Bacteria</taxon>
        <taxon>Bacillati</taxon>
        <taxon>Bacillota</taxon>
        <taxon>Bacilli</taxon>
        <taxon>Bacillales</taxon>
        <taxon>Bacillaceae</taxon>
        <taxon>Bacillus</taxon>
    </lineage>
</organism>
<evidence type="ECO:0000256" key="3">
    <source>
        <dbReference type="ARBA" id="ARBA00021872"/>
    </source>
</evidence>
<keyword evidence="6 10" id="KW-0584">Phenylalanine biosynthesis</keyword>
<reference evidence="13 14" key="1">
    <citation type="submission" date="2014-12" db="EMBL/GenBank/DDBJ databases">
        <title>Comparative genome analysis of Bacillus coagulans HM-08, Clostridium butyricum HM-68, Bacillus subtilis HM-66 and Bacillus licheniformis BL-09.</title>
        <authorList>
            <person name="Zhang H."/>
        </authorList>
    </citation>
    <scope>NUCLEOTIDE SEQUENCE [LARGE SCALE GENOMIC DNA]</scope>
    <source>
        <strain evidence="13 14">HM-66</strain>
    </source>
</reference>
<evidence type="ECO:0000313" key="13">
    <source>
        <dbReference type="EMBL" id="KIU13092.1"/>
    </source>
</evidence>
<evidence type="ECO:0000256" key="4">
    <source>
        <dbReference type="ARBA" id="ARBA00022605"/>
    </source>
</evidence>
<dbReference type="PROSITE" id="PS00857">
    <property type="entry name" value="PREPHENATE_DEHYDR_1"/>
    <property type="match status" value="1"/>
</dbReference>
<evidence type="ECO:0000256" key="6">
    <source>
        <dbReference type="ARBA" id="ARBA00023222"/>
    </source>
</evidence>
<evidence type="ECO:0000256" key="10">
    <source>
        <dbReference type="RuleBase" id="RU361254"/>
    </source>
</evidence>
<evidence type="ECO:0000259" key="12">
    <source>
        <dbReference type="PROSITE" id="PS51671"/>
    </source>
</evidence>